<dbReference type="KEGG" id="ngr:NAEGRDRAFT_58030"/>
<protein>
    <submittedName>
        <fullName evidence="5">Glutathione S-transferase</fullName>
    </submittedName>
</protein>
<dbReference type="InParanoid" id="D2VFC0"/>
<dbReference type="InterPro" id="IPR004045">
    <property type="entry name" value="Glutathione_S-Trfase_N"/>
</dbReference>
<organism evidence="6">
    <name type="scientific">Naegleria gruberi</name>
    <name type="common">Amoeba</name>
    <dbReference type="NCBI Taxonomy" id="5762"/>
    <lineage>
        <taxon>Eukaryota</taxon>
        <taxon>Discoba</taxon>
        <taxon>Heterolobosea</taxon>
        <taxon>Tetramitia</taxon>
        <taxon>Eutetramitia</taxon>
        <taxon>Vahlkampfiidae</taxon>
        <taxon>Naegleria</taxon>
    </lineage>
</organism>
<dbReference type="GO" id="GO:0006749">
    <property type="term" value="P:glutathione metabolic process"/>
    <property type="evidence" value="ECO:0007669"/>
    <property type="project" value="TreeGrafter"/>
</dbReference>
<dbReference type="Gene3D" id="3.40.30.10">
    <property type="entry name" value="Glutaredoxin"/>
    <property type="match status" value="1"/>
</dbReference>
<proteinExistence type="predicted"/>
<dbReference type="PROSITE" id="PS50404">
    <property type="entry name" value="GST_NTER"/>
    <property type="match status" value="1"/>
</dbReference>
<name>D2VFC0_NAEGR</name>
<dbReference type="RefSeq" id="XP_002677087.1">
    <property type="nucleotide sequence ID" value="XM_002677041.1"/>
</dbReference>
<dbReference type="STRING" id="5762.D2VFC0"/>
<dbReference type="Gene3D" id="1.20.1050.10">
    <property type="match status" value="1"/>
</dbReference>
<dbReference type="SUPFAM" id="SSF52833">
    <property type="entry name" value="Thioredoxin-like"/>
    <property type="match status" value="1"/>
</dbReference>
<dbReference type="InterPro" id="IPR051369">
    <property type="entry name" value="GST_Theta"/>
</dbReference>
<dbReference type="InterPro" id="IPR036282">
    <property type="entry name" value="Glutathione-S-Trfase_C_sf"/>
</dbReference>
<sequence length="264" mass="30643">MSKQQQNNADTITLYGNHISQPSRAIMWFMLLNQIPHEFKLIKLEKGEHLKPEYKEINPMQQVPSLSISSSTSYSDQKVTVNLFESQAILIHLIHKYRRQYKIADSWYPNPHSELMVHTKINQYLNYHLASLRMGIAGWAWEAAIGPNAFGTERSERKIESFKKKGMKVLKQLDTYWLKKQDEKCGDYLCGQEKMSIADLLLYSELMQLLLIVESATLWESDLLKAFPNVAKWAQIMSQTPHHDKIFQILFLLKAKTSSKPSKL</sequence>
<evidence type="ECO:0000256" key="1">
    <source>
        <dbReference type="ARBA" id="ARBA00004496"/>
    </source>
</evidence>
<dbReference type="eggNOG" id="KOG0867">
    <property type="taxonomic scope" value="Eukaryota"/>
</dbReference>
<dbReference type="GeneID" id="8850178"/>
<dbReference type="SUPFAM" id="SSF47616">
    <property type="entry name" value="GST C-terminal domain-like"/>
    <property type="match status" value="1"/>
</dbReference>
<keyword evidence="5" id="KW-0808">Transferase</keyword>
<dbReference type="OrthoDB" id="422574at2759"/>
<dbReference type="Pfam" id="PF13417">
    <property type="entry name" value="GST_N_3"/>
    <property type="match status" value="1"/>
</dbReference>
<evidence type="ECO:0000256" key="2">
    <source>
        <dbReference type="ARBA" id="ARBA00022490"/>
    </source>
</evidence>
<feature type="domain" description="GST N-terminal" evidence="3">
    <location>
        <begin position="10"/>
        <end position="101"/>
    </location>
</feature>
<comment type="subcellular location">
    <subcellularLocation>
        <location evidence="1">Cytoplasm</location>
    </subcellularLocation>
</comment>
<reference evidence="5 6" key="1">
    <citation type="journal article" date="2010" name="Cell">
        <title>The genome of Naegleria gruberi illuminates early eukaryotic versatility.</title>
        <authorList>
            <person name="Fritz-Laylin L.K."/>
            <person name="Prochnik S.E."/>
            <person name="Ginger M.L."/>
            <person name="Dacks J.B."/>
            <person name="Carpenter M.L."/>
            <person name="Field M.C."/>
            <person name="Kuo A."/>
            <person name="Paredez A."/>
            <person name="Chapman J."/>
            <person name="Pham J."/>
            <person name="Shu S."/>
            <person name="Neupane R."/>
            <person name="Cipriano M."/>
            <person name="Mancuso J."/>
            <person name="Tu H."/>
            <person name="Salamov A."/>
            <person name="Lindquist E."/>
            <person name="Shapiro H."/>
            <person name="Lucas S."/>
            <person name="Grigoriev I.V."/>
            <person name="Cande W.Z."/>
            <person name="Fulton C."/>
            <person name="Rokhsar D.S."/>
            <person name="Dawson S.C."/>
        </authorList>
    </citation>
    <scope>NUCLEOTIDE SEQUENCE [LARGE SCALE GENOMIC DNA]</scope>
    <source>
        <strain evidence="5 6">NEG-M</strain>
    </source>
</reference>
<keyword evidence="6" id="KW-1185">Reference proteome</keyword>
<dbReference type="EMBL" id="GG738868">
    <property type="protein sequence ID" value="EFC44343.1"/>
    <property type="molecule type" value="Genomic_DNA"/>
</dbReference>
<feature type="domain" description="GST C-terminal" evidence="4">
    <location>
        <begin position="114"/>
        <end position="264"/>
    </location>
</feature>
<dbReference type="PANTHER" id="PTHR43917:SF8">
    <property type="entry name" value="GH16740P-RELATED"/>
    <property type="match status" value="1"/>
</dbReference>
<gene>
    <name evidence="5" type="ORF">NAEGRDRAFT_58030</name>
</gene>
<dbReference type="Proteomes" id="UP000006671">
    <property type="component" value="Unassembled WGS sequence"/>
</dbReference>
<dbReference type="AlphaFoldDB" id="D2VFC0"/>
<dbReference type="PROSITE" id="PS50405">
    <property type="entry name" value="GST_CTER"/>
    <property type="match status" value="1"/>
</dbReference>
<dbReference type="GO" id="GO:0004364">
    <property type="term" value="F:glutathione transferase activity"/>
    <property type="evidence" value="ECO:0007669"/>
    <property type="project" value="TreeGrafter"/>
</dbReference>
<dbReference type="InterPro" id="IPR010987">
    <property type="entry name" value="Glutathione-S-Trfase_C-like"/>
</dbReference>
<dbReference type="VEuPathDB" id="AmoebaDB:NAEGRDRAFT_58030"/>
<dbReference type="Pfam" id="PF14497">
    <property type="entry name" value="GST_C_3"/>
    <property type="match status" value="1"/>
</dbReference>
<dbReference type="InterPro" id="IPR004046">
    <property type="entry name" value="GST_C"/>
</dbReference>
<dbReference type="InterPro" id="IPR036249">
    <property type="entry name" value="Thioredoxin-like_sf"/>
</dbReference>
<keyword evidence="2" id="KW-0963">Cytoplasm</keyword>
<dbReference type="PANTHER" id="PTHR43917">
    <property type="match status" value="1"/>
</dbReference>
<dbReference type="InterPro" id="IPR040079">
    <property type="entry name" value="Glutathione_S-Trfase"/>
</dbReference>
<evidence type="ECO:0000259" key="4">
    <source>
        <dbReference type="PROSITE" id="PS50405"/>
    </source>
</evidence>
<dbReference type="SFLD" id="SFLDG00358">
    <property type="entry name" value="Main_(cytGST)"/>
    <property type="match status" value="1"/>
</dbReference>
<evidence type="ECO:0000313" key="5">
    <source>
        <dbReference type="EMBL" id="EFC44343.1"/>
    </source>
</evidence>
<dbReference type="OMA" id="YFRTIWL"/>
<evidence type="ECO:0000313" key="6">
    <source>
        <dbReference type="Proteomes" id="UP000006671"/>
    </source>
</evidence>
<accession>D2VFC0</accession>
<dbReference type="GO" id="GO:0005737">
    <property type="term" value="C:cytoplasm"/>
    <property type="evidence" value="ECO:0007669"/>
    <property type="project" value="UniProtKB-SubCell"/>
</dbReference>
<dbReference type="SFLD" id="SFLDS00019">
    <property type="entry name" value="Glutathione_Transferase_(cytos"/>
    <property type="match status" value="1"/>
</dbReference>
<evidence type="ECO:0000259" key="3">
    <source>
        <dbReference type="PROSITE" id="PS50404"/>
    </source>
</evidence>